<protein>
    <submittedName>
        <fullName evidence="2">Uncharacterized protein</fullName>
    </submittedName>
</protein>
<feature type="region of interest" description="Disordered" evidence="1">
    <location>
        <begin position="276"/>
        <end position="326"/>
    </location>
</feature>
<feature type="region of interest" description="Disordered" evidence="1">
    <location>
        <begin position="164"/>
        <end position="254"/>
    </location>
</feature>
<proteinExistence type="predicted"/>
<feature type="non-terminal residue" evidence="2">
    <location>
        <position position="1"/>
    </location>
</feature>
<evidence type="ECO:0000313" key="2">
    <source>
        <dbReference type="EMBL" id="GMR60529.1"/>
    </source>
</evidence>
<feature type="compositionally biased region" description="Basic and acidic residues" evidence="1">
    <location>
        <begin position="223"/>
        <end position="232"/>
    </location>
</feature>
<organism evidence="2 3">
    <name type="scientific">Pristionchus mayeri</name>
    <dbReference type="NCBI Taxonomy" id="1317129"/>
    <lineage>
        <taxon>Eukaryota</taxon>
        <taxon>Metazoa</taxon>
        <taxon>Ecdysozoa</taxon>
        <taxon>Nematoda</taxon>
        <taxon>Chromadorea</taxon>
        <taxon>Rhabditida</taxon>
        <taxon>Rhabditina</taxon>
        <taxon>Diplogasteromorpha</taxon>
        <taxon>Diplogasteroidea</taxon>
        <taxon>Neodiplogasteridae</taxon>
        <taxon>Pristionchus</taxon>
    </lineage>
</organism>
<gene>
    <name evidence="2" type="ORF">PMAYCL1PPCAC_30724</name>
</gene>
<sequence length="423" mass="47495">WRGSMATWHKPYPSSAAAIWSGRTQELPHSQGYRRLESLPDNPRRREDMDGSGGQRGNSRAGSMDSDQGVGTVGYSSRTTVYEGYSDDEDDRGRIQRSEDSFHRPIHDRITRDYKPPRHYPLNRFYSPSSLHRGSPGFGKTEEVEAEIAPSTGHKLTFMEGFGRRRTADDGPWNISPPRVNGPRQHLSSAKATPIQPFEEKSRGGFGRTEVQMRGKSGPWRGKQKETARLSRDSGFGQDIVGSGKRSPRGESFGRDTVASLKAAGFGRDTVEASLSSKQGGFDSHHSTLHHGGIGRSLTPSKTSEGFGRTCESQTPKLNPVRDEPPPHSFKYLWDIEAYEAERERRRGKEYKPLKGYKPKDEPVVIPKKEEPKEPKLFVTTEEVDQFWYKFLNQRPPFDNGSGGFYPKEGNAEFKVDIVANYG</sequence>
<dbReference type="Proteomes" id="UP001328107">
    <property type="component" value="Unassembled WGS sequence"/>
</dbReference>
<accession>A0AAN5DCD9</accession>
<feature type="compositionally biased region" description="Basic and acidic residues" evidence="1">
    <location>
        <begin position="34"/>
        <end position="49"/>
    </location>
</feature>
<keyword evidence="3" id="KW-1185">Reference proteome</keyword>
<feature type="compositionally biased region" description="Basic and acidic residues" evidence="1">
    <location>
        <begin position="91"/>
        <end position="116"/>
    </location>
</feature>
<feature type="region of interest" description="Disordered" evidence="1">
    <location>
        <begin position="23"/>
        <end position="143"/>
    </location>
</feature>
<evidence type="ECO:0000256" key="1">
    <source>
        <dbReference type="SAM" id="MobiDB-lite"/>
    </source>
</evidence>
<reference evidence="3" key="1">
    <citation type="submission" date="2022-10" db="EMBL/GenBank/DDBJ databases">
        <title>Genome assembly of Pristionchus species.</title>
        <authorList>
            <person name="Yoshida K."/>
            <person name="Sommer R.J."/>
        </authorList>
    </citation>
    <scope>NUCLEOTIDE SEQUENCE [LARGE SCALE GENOMIC DNA]</scope>
    <source>
        <strain evidence="3">RS5460</strain>
    </source>
</reference>
<dbReference type="AlphaFoldDB" id="A0AAN5DCD9"/>
<comment type="caution">
    <text evidence="2">The sequence shown here is derived from an EMBL/GenBank/DDBJ whole genome shotgun (WGS) entry which is preliminary data.</text>
</comment>
<evidence type="ECO:0000313" key="3">
    <source>
        <dbReference type="Proteomes" id="UP001328107"/>
    </source>
</evidence>
<feature type="non-terminal residue" evidence="2">
    <location>
        <position position="423"/>
    </location>
</feature>
<name>A0AAN5DCD9_9BILA</name>
<dbReference type="EMBL" id="BTRK01000006">
    <property type="protein sequence ID" value="GMR60529.1"/>
    <property type="molecule type" value="Genomic_DNA"/>
</dbReference>